<keyword evidence="3" id="KW-1185">Reference proteome</keyword>
<feature type="transmembrane region" description="Helical" evidence="1">
    <location>
        <begin position="45"/>
        <end position="64"/>
    </location>
</feature>
<reference evidence="2 3" key="1">
    <citation type="submission" date="2018-06" db="EMBL/GenBank/DDBJ databases">
        <title>Genomic Encyclopedia of Type Strains, Phase IV (KMG-IV): sequencing the most valuable type-strain genomes for metagenomic binning, comparative biology and taxonomic classification.</title>
        <authorList>
            <person name="Goeker M."/>
        </authorList>
    </citation>
    <scope>NUCLEOTIDE SEQUENCE [LARGE SCALE GENOMIC DNA]</scope>
    <source>
        <strain evidence="2 3">DSM 25520</strain>
    </source>
</reference>
<dbReference type="RefSeq" id="WP_113931443.1">
    <property type="nucleotide sequence ID" value="NZ_JACCEU010000001.1"/>
</dbReference>
<proteinExistence type="predicted"/>
<keyword evidence="1" id="KW-0812">Transmembrane</keyword>
<evidence type="ECO:0000256" key="1">
    <source>
        <dbReference type="SAM" id="Phobius"/>
    </source>
</evidence>
<feature type="transmembrane region" description="Helical" evidence="1">
    <location>
        <begin position="70"/>
        <end position="92"/>
    </location>
</feature>
<dbReference type="GO" id="GO:0015385">
    <property type="term" value="F:sodium:proton antiporter activity"/>
    <property type="evidence" value="ECO:0007669"/>
    <property type="project" value="TreeGrafter"/>
</dbReference>
<dbReference type="OrthoDB" id="9813804at2"/>
<dbReference type="Proteomes" id="UP000253628">
    <property type="component" value="Unassembled WGS sequence"/>
</dbReference>
<dbReference type="NCBIfam" id="TIGR01300">
    <property type="entry name" value="CPA3_mnhG_phaG"/>
    <property type="match status" value="1"/>
</dbReference>
<keyword evidence="1" id="KW-1133">Transmembrane helix</keyword>
<dbReference type="InterPro" id="IPR005133">
    <property type="entry name" value="PhaG_MnhG_YufB"/>
</dbReference>
<evidence type="ECO:0000313" key="2">
    <source>
        <dbReference type="EMBL" id="RBP43138.1"/>
    </source>
</evidence>
<evidence type="ECO:0000313" key="3">
    <source>
        <dbReference type="Proteomes" id="UP000253628"/>
    </source>
</evidence>
<sequence>MTELPLWASVPAAILLVLSGVLTLFGSAGLLRFKRFYPRMHAPTLGNTLGVAFVLLASVLVSSATEGRLVIHQLLITFLLVLVSPVTAILLMQAGLRRDARRPVRDD</sequence>
<feature type="transmembrane region" description="Helical" evidence="1">
    <location>
        <begin position="12"/>
        <end position="33"/>
    </location>
</feature>
<dbReference type="Pfam" id="PF03334">
    <property type="entry name" value="PhaG_MnhG_YufB"/>
    <property type="match status" value="1"/>
</dbReference>
<dbReference type="EMBL" id="QNRQ01000001">
    <property type="protein sequence ID" value="RBP43138.1"/>
    <property type="molecule type" value="Genomic_DNA"/>
</dbReference>
<gene>
    <name evidence="2" type="ORF">DFR37_101263</name>
</gene>
<keyword evidence="1" id="KW-0472">Membrane</keyword>
<organism evidence="2 3">
    <name type="scientific">Eoetvoesiella caeni</name>
    <dbReference type="NCBI Taxonomy" id="645616"/>
    <lineage>
        <taxon>Bacteria</taxon>
        <taxon>Pseudomonadati</taxon>
        <taxon>Pseudomonadota</taxon>
        <taxon>Betaproteobacteria</taxon>
        <taxon>Burkholderiales</taxon>
        <taxon>Alcaligenaceae</taxon>
        <taxon>Eoetvoesiella</taxon>
    </lineage>
</organism>
<accession>A0A366HJM7</accession>
<name>A0A366HJM7_9BURK</name>
<protein>
    <submittedName>
        <fullName evidence="2">Multisubunit potassium/proton antiporter PhaG subunit</fullName>
    </submittedName>
</protein>
<dbReference type="PANTHER" id="PTHR34703">
    <property type="entry name" value="ANTIPORTER SUBUNIT MNHG2-RELATED"/>
    <property type="match status" value="1"/>
</dbReference>
<dbReference type="PANTHER" id="PTHR34703:SF1">
    <property type="entry name" value="ANTIPORTER SUBUNIT MNHG2-RELATED"/>
    <property type="match status" value="1"/>
</dbReference>
<comment type="caution">
    <text evidence="2">The sequence shown here is derived from an EMBL/GenBank/DDBJ whole genome shotgun (WGS) entry which is preliminary data.</text>
</comment>
<dbReference type="AlphaFoldDB" id="A0A366HJM7"/>